<comment type="caution">
    <text evidence="2">The sequence shown here is derived from an EMBL/GenBank/DDBJ whole genome shotgun (WGS) entry which is preliminary data.</text>
</comment>
<gene>
    <name evidence="2" type="ORF">HAX54_013148</name>
</gene>
<evidence type="ECO:0000256" key="1">
    <source>
        <dbReference type="SAM" id="MobiDB-lite"/>
    </source>
</evidence>
<name>A0ABS8Y2X9_DATST</name>
<reference evidence="2 3" key="1">
    <citation type="journal article" date="2021" name="BMC Genomics">
        <title>Datura genome reveals duplications of psychoactive alkaloid biosynthetic genes and high mutation rate following tissue culture.</title>
        <authorList>
            <person name="Rajewski A."/>
            <person name="Carter-House D."/>
            <person name="Stajich J."/>
            <person name="Litt A."/>
        </authorList>
    </citation>
    <scope>NUCLEOTIDE SEQUENCE [LARGE SCALE GENOMIC DNA]</scope>
    <source>
        <strain evidence="2">AR-01</strain>
    </source>
</reference>
<evidence type="ECO:0000313" key="2">
    <source>
        <dbReference type="EMBL" id="MCE5165917.1"/>
    </source>
</evidence>
<feature type="non-terminal residue" evidence="2">
    <location>
        <position position="1"/>
    </location>
</feature>
<keyword evidence="3" id="KW-1185">Reference proteome</keyword>
<feature type="region of interest" description="Disordered" evidence="1">
    <location>
        <begin position="51"/>
        <end position="75"/>
    </location>
</feature>
<feature type="region of interest" description="Disordered" evidence="1">
    <location>
        <begin position="1"/>
        <end position="26"/>
    </location>
</feature>
<proteinExistence type="predicted"/>
<dbReference type="Proteomes" id="UP000823775">
    <property type="component" value="Unassembled WGS sequence"/>
</dbReference>
<dbReference type="EMBL" id="JACEIK010017840">
    <property type="protein sequence ID" value="MCE5165917.1"/>
    <property type="molecule type" value="Genomic_DNA"/>
</dbReference>
<protein>
    <submittedName>
        <fullName evidence="2">Uncharacterized protein</fullName>
    </submittedName>
</protein>
<evidence type="ECO:0000313" key="3">
    <source>
        <dbReference type="Proteomes" id="UP000823775"/>
    </source>
</evidence>
<organism evidence="2 3">
    <name type="scientific">Datura stramonium</name>
    <name type="common">Jimsonweed</name>
    <name type="synonym">Common thornapple</name>
    <dbReference type="NCBI Taxonomy" id="4076"/>
    <lineage>
        <taxon>Eukaryota</taxon>
        <taxon>Viridiplantae</taxon>
        <taxon>Streptophyta</taxon>
        <taxon>Embryophyta</taxon>
        <taxon>Tracheophyta</taxon>
        <taxon>Spermatophyta</taxon>
        <taxon>Magnoliopsida</taxon>
        <taxon>eudicotyledons</taxon>
        <taxon>Gunneridae</taxon>
        <taxon>Pentapetalae</taxon>
        <taxon>asterids</taxon>
        <taxon>lamiids</taxon>
        <taxon>Solanales</taxon>
        <taxon>Solanaceae</taxon>
        <taxon>Solanoideae</taxon>
        <taxon>Datureae</taxon>
        <taxon>Datura</taxon>
    </lineage>
</organism>
<accession>A0ABS8Y2X9</accession>
<sequence>PKWSREDGQQYPKRKSKLPEGNEKFCEGHQSYRLPIEISLLSRRRNRLPLNHPRISKEGEGNGSFSPHKSIKKRSVNPNKLDARIKAFFQQAKAISQERGFSPGKCNAVKDAADYVASDVKDMPATSQLCFLTRLRHDLENENSETWGLIEREVRRWRPGGWPPILDLPYPRRSRAQSGLVSRKEKPIPNPCFESPYLAQKCFFKTEVKAGYRAEFIDTRNSLERAARDHYIYLLNSAPIHILPVGTTIEDSPRELNLAIVELFLPILFLGPAEDLLVPIDSTPISVSGCSSSYQGGSRGQRCSFR</sequence>
<feature type="compositionally biased region" description="Basic and acidic residues" evidence="1">
    <location>
        <begin position="17"/>
        <end position="26"/>
    </location>
</feature>